<sequence>MITAYNIGPTSHPKANASGALPFVRTIVFILRYKQLPYELVQIVFIDIKCVGREPGVTPIVIPGYKIHGPNHERLDHWESHIAQYLNEAYLVEEVVVRGGTRQAR</sequence>
<gene>
    <name evidence="1" type="ORF">V5O48_011668</name>
</gene>
<evidence type="ECO:0000313" key="2">
    <source>
        <dbReference type="Proteomes" id="UP001465976"/>
    </source>
</evidence>
<reference evidence="1 2" key="1">
    <citation type="submission" date="2024-02" db="EMBL/GenBank/DDBJ databases">
        <title>A draft genome for the cacao thread blight pathogen Marasmius crinis-equi.</title>
        <authorList>
            <person name="Cohen S.P."/>
            <person name="Baruah I.K."/>
            <person name="Amoako-Attah I."/>
            <person name="Bukari Y."/>
            <person name="Meinhardt L.W."/>
            <person name="Bailey B.A."/>
        </authorList>
    </citation>
    <scope>NUCLEOTIDE SEQUENCE [LARGE SCALE GENOMIC DNA]</scope>
    <source>
        <strain evidence="1 2">GH-76</strain>
    </source>
</reference>
<organism evidence="1 2">
    <name type="scientific">Marasmius crinis-equi</name>
    <dbReference type="NCBI Taxonomy" id="585013"/>
    <lineage>
        <taxon>Eukaryota</taxon>
        <taxon>Fungi</taxon>
        <taxon>Dikarya</taxon>
        <taxon>Basidiomycota</taxon>
        <taxon>Agaricomycotina</taxon>
        <taxon>Agaricomycetes</taxon>
        <taxon>Agaricomycetidae</taxon>
        <taxon>Agaricales</taxon>
        <taxon>Marasmiineae</taxon>
        <taxon>Marasmiaceae</taxon>
        <taxon>Marasmius</taxon>
    </lineage>
</organism>
<comment type="caution">
    <text evidence="1">The sequence shown here is derived from an EMBL/GenBank/DDBJ whole genome shotgun (WGS) entry which is preliminary data.</text>
</comment>
<name>A0ABR3F539_9AGAR</name>
<keyword evidence="2" id="KW-1185">Reference proteome</keyword>
<evidence type="ECO:0000313" key="1">
    <source>
        <dbReference type="EMBL" id="KAL0570291.1"/>
    </source>
</evidence>
<protein>
    <submittedName>
        <fullName evidence="1">Uncharacterized protein</fullName>
    </submittedName>
</protein>
<feature type="non-terminal residue" evidence="1">
    <location>
        <position position="105"/>
    </location>
</feature>
<accession>A0ABR3F539</accession>
<dbReference type="EMBL" id="JBAHYK010000960">
    <property type="protein sequence ID" value="KAL0570291.1"/>
    <property type="molecule type" value="Genomic_DNA"/>
</dbReference>
<proteinExistence type="predicted"/>
<dbReference type="Proteomes" id="UP001465976">
    <property type="component" value="Unassembled WGS sequence"/>
</dbReference>